<proteinExistence type="inferred from homology"/>
<name>A0A0B7K5Y9_BIOOC</name>
<evidence type="ECO:0008006" key="7">
    <source>
        <dbReference type="Google" id="ProtNLM"/>
    </source>
</evidence>
<dbReference type="GO" id="GO:0004165">
    <property type="term" value="F:delta(3)-delta(2)-enoyl-CoA isomerase activity"/>
    <property type="evidence" value="ECO:0007669"/>
    <property type="project" value="UniProtKB-ARBA"/>
</dbReference>
<dbReference type="InterPro" id="IPR029045">
    <property type="entry name" value="ClpP/crotonase-like_dom_sf"/>
</dbReference>
<dbReference type="InterPro" id="IPR051053">
    <property type="entry name" value="ECH/Chromodomain_protein"/>
</dbReference>
<protein>
    <recommendedName>
        <fullName evidence="7">Enoyl-CoA hydratase</fullName>
    </recommendedName>
</protein>
<evidence type="ECO:0000256" key="4">
    <source>
        <dbReference type="ARBA" id="ARBA00023140"/>
    </source>
</evidence>
<evidence type="ECO:0000256" key="1">
    <source>
        <dbReference type="ARBA" id="ARBA00004275"/>
    </source>
</evidence>
<reference evidence="6" key="1">
    <citation type="submission" date="2015-01" db="EMBL/GenBank/DDBJ databases">
        <authorList>
            <person name="Durling Mikael"/>
        </authorList>
    </citation>
    <scope>NUCLEOTIDE SEQUENCE</scope>
</reference>
<dbReference type="GO" id="GO:0006635">
    <property type="term" value="P:fatty acid beta-oxidation"/>
    <property type="evidence" value="ECO:0007669"/>
    <property type="project" value="TreeGrafter"/>
</dbReference>
<dbReference type="SUPFAM" id="SSF52096">
    <property type="entry name" value="ClpP/crotonase"/>
    <property type="match status" value="1"/>
</dbReference>
<dbReference type="Gene3D" id="3.90.226.10">
    <property type="entry name" value="2-enoyl-CoA Hydratase, Chain A, domain 1"/>
    <property type="match status" value="1"/>
</dbReference>
<dbReference type="PANTHER" id="PTHR43684">
    <property type="match status" value="1"/>
</dbReference>
<dbReference type="GO" id="GO:0005782">
    <property type="term" value="C:peroxisomal matrix"/>
    <property type="evidence" value="ECO:0007669"/>
    <property type="project" value="TreeGrafter"/>
</dbReference>
<evidence type="ECO:0000313" key="6">
    <source>
        <dbReference type="EMBL" id="CEO52609.1"/>
    </source>
</evidence>
<accession>A0A0B7K5Y9</accession>
<comment type="pathway">
    <text evidence="2">Lipid metabolism; fatty acid beta-oxidation.</text>
</comment>
<comment type="subcellular location">
    <subcellularLocation>
        <location evidence="1">Peroxisome</location>
    </subcellularLocation>
</comment>
<evidence type="ECO:0000256" key="5">
    <source>
        <dbReference type="ARBA" id="ARBA00023235"/>
    </source>
</evidence>
<keyword evidence="5" id="KW-0413">Isomerase</keyword>
<evidence type="ECO:0000256" key="3">
    <source>
        <dbReference type="ARBA" id="ARBA00005254"/>
    </source>
</evidence>
<comment type="similarity">
    <text evidence="3">Belongs to the enoyl-CoA hydratase/isomerase family.</text>
</comment>
<dbReference type="InterPro" id="IPR001753">
    <property type="entry name" value="Enoyl-CoA_hydra/iso"/>
</dbReference>
<organism evidence="6">
    <name type="scientific">Bionectria ochroleuca</name>
    <name type="common">Gliocladium roseum</name>
    <dbReference type="NCBI Taxonomy" id="29856"/>
    <lineage>
        <taxon>Eukaryota</taxon>
        <taxon>Fungi</taxon>
        <taxon>Dikarya</taxon>
        <taxon>Ascomycota</taxon>
        <taxon>Pezizomycotina</taxon>
        <taxon>Sordariomycetes</taxon>
        <taxon>Hypocreomycetidae</taxon>
        <taxon>Hypocreales</taxon>
        <taxon>Bionectriaceae</taxon>
        <taxon>Clonostachys</taxon>
    </lineage>
</organism>
<dbReference type="AlphaFoldDB" id="A0A0B7K5Y9"/>
<dbReference type="PANTHER" id="PTHR43684:SF1">
    <property type="entry name" value="ENOYL-COA DELTA ISOMERASE 2"/>
    <property type="match status" value="1"/>
</dbReference>
<evidence type="ECO:0000256" key="2">
    <source>
        <dbReference type="ARBA" id="ARBA00005005"/>
    </source>
</evidence>
<dbReference type="FunFam" id="3.90.226.10:FF:000048">
    <property type="entry name" value="3,2-trans-enoyl-CoA isomerase"/>
    <property type="match status" value="1"/>
</dbReference>
<sequence length="275" mass="30762">MDYGTESVIELEYKGRFAILTINKPNKLNALSRAQYYELAQKLREVADRSDVFITVLLAKGRFFSAGADVGMPRAAPAKDNKNLHREYLQTFVAFNLNIAHAFYTYPKILVVGLNGPVVGMSAAFVAHADFIYCAPHTYLLTPFSSIGLVAEGSASRALVQRLGVSKANEALIMSKRISAKDLQQCGFVNGIIDTDKEQDKLFREKVLKEVIARLGDHLIGDSLVEIKRLIRKPEMSILQQQNVEEVFAGLERFMTGVPQEQFNKLARGEKRHKL</sequence>
<dbReference type="Pfam" id="PF00378">
    <property type="entry name" value="ECH_1"/>
    <property type="match status" value="1"/>
</dbReference>
<keyword evidence="4" id="KW-0576">Peroxisome</keyword>
<gene>
    <name evidence="6" type="ORF">BN869_000008667_1</name>
</gene>
<dbReference type="EMBL" id="CDPU01000029">
    <property type="protein sequence ID" value="CEO52609.1"/>
    <property type="molecule type" value="Genomic_DNA"/>
</dbReference>
<dbReference type="CDD" id="cd06558">
    <property type="entry name" value="crotonase-like"/>
    <property type="match status" value="1"/>
</dbReference>